<dbReference type="PANTHER" id="PTHR22550">
    <property type="entry name" value="SPORE GERMINATION PROTEIN"/>
    <property type="match status" value="1"/>
</dbReference>
<dbReference type="GO" id="GO:0016020">
    <property type="term" value="C:membrane"/>
    <property type="evidence" value="ECO:0007669"/>
    <property type="project" value="InterPro"/>
</dbReference>
<dbReference type="GO" id="GO:0009847">
    <property type="term" value="P:spore germination"/>
    <property type="evidence" value="ECO:0007669"/>
    <property type="project" value="InterPro"/>
</dbReference>
<evidence type="ECO:0000256" key="2">
    <source>
        <dbReference type="ARBA" id="ARBA00023136"/>
    </source>
</evidence>
<dbReference type="PANTHER" id="PTHR22550:SF5">
    <property type="entry name" value="LEUCINE ZIPPER PROTEIN 4"/>
    <property type="match status" value="1"/>
</dbReference>
<dbReference type="PIRSF" id="PIRSF005690">
    <property type="entry name" value="GerBA"/>
    <property type="match status" value="1"/>
</dbReference>
<keyword evidence="3" id="KW-0812">Transmembrane</keyword>
<feature type="transmembrane region" description="Helical" evidence="3">
    <location>
        <begin position="304"/>
        <end position="321"/>
    </location>
</feature>
<feature type="transmembrane region" description="Helical" evidence="3">
    <location>
        <begin position="426"/>
        <end position="451"/>
    </location>
</feature>
<comment type="similarity">
    <text evidence="1">Belongs to the GerABKA family.</text>
</comment>
<gene>
    <name evidence="4" type="ORF">NQZ67_01115</name>
</gene>
<dbReference type="EMBL" id="JANIPJ010000001">
    <property type="protein sequence ID" value="MCR2802468.1"/>
    <property type="molecule type" value="Genomic_DNA"/>
</dbReference>
<feature type="transmembrane region" description="Helical" evidence="3">
    <location>
        <begin position="397"/>
        <end position="414"/>
    </location>
</feature>
<protein>
    <submittedName>
        <fullName evidence="4">Spore germination protein</fullName>
    </submittedName>
</protein>
<sequence length="493" mass="54741">MNGNIIDQEMLKRTADDESLPLDVDTFRAMLKPCEDVFEHTIALGGNDEQLAGIFYCDGLIDSKMFHMSLLPMLENWRFDSKSSDGGDQDSDGYDHPRRNFLKLENEASHLFARLFAGSVIVTFSGDSCFYEYNIANQPARTPEESTMELSLKGPRDGFVEQLSVNVALVRKRLRTPNLHIEYHKIGTDSQTEIALMHMDNQAPDGLLDEVRRRLNLIRLPALNGAGELEELISDRPLALFPLLDYVGRPDFVVQSLMKGRFAILVDGSPAALIGPGNLLLLIKSPEDTHLPFYFVTLERVLRMLGLFLALFLPAFWIAVSSYNTDQIPFTLLATVTMSRIGLPLSATMEMFLMLTLFEVFREAGVRLPRPVGQTVSVVGGLIIGDAAIRAGMTSPTMLVVAAVSAVSTFTLVNQSLAGTVTLMRVGVLILSSVLGMFGFFVGMFALLLYMCSLESFGQPYLMPLAPFRFKDTISALFQKPWKIASTTRKRKV</sequence>
<name>A0A9X2MIL4_9BACL</name>
<evidence type="ECO:0000256" key="1">
    <source>
        <dbReference type="ARBA" id="ARBA00005278"/>
    </source>
</evidence>
<reference evidence="4" key="1">
    <citation type="submission" date="2022-08" db="EMBL/GenBank/DDBJ databases">
        <title>The genomic sequence of strain Paenibacillus sp. SCIV0701.</title>
        <authorList>
            <person name="Zhao H."/>
        </authorList>
    </citation>
    <scope>NUCLEOTIDE SEQUENCE</scope>
    <source>
        <strain evidence="4">SCIV0701</strain>
    </source>
</reference>
<keyword evidence="2 3" id="KW-0472">Membrane</keyword>
<dbReference type="Pfam" id="PF03323">
    <property type="entry name" value="GerA"/>
    <property type="match status" value="1"/>
</dbReference>
<keyword evidence="5" id="KW-1185">Reference proteome</keyword>
<proteinExistence type="inferred from homology"/>
<evidence type="ECO:0000313" key="5">
    <source>
        <dbReference type="Proteomes" id="UP001141950"/>
    </source>
</evidence>
<dbReference type="RefSeq" id="WP_257442004.1">
    <property type="nucleotide sequence ID" value="NZ_JANIPJ010000001.1"/>
</dbReference>
<dbReference type="InterPro" id="IPR050768">
    <property type="entry name" value="UPF0353/GerABKA_families"/>
</dbReference>
<organism evidence="4 5">
    <name type="scientific">Paenibacillus soyae</name>
    <dbReference type="NCBI Taxonomy" id="2969249"/>
    <lineage>
        <taxon>Bacteria</taxon>
        <taxon>Bacillati</taxon>
        <taxon>Bacillota</taxon>
        <taxon>Bacilli</taxon>
        <taxon>Bacillales</taxon>
        <taxon>Paenibacillaceae</taxon>
        <taxon>Paenibacillus</taxon>
    </lineage>
</organism>
<evidence type="ECO:0000256" key="3">
    <source>
        <dbReference type="SAM" id="Phobius"/>
    </source>
</evidence>
<dbReference type="InterPro" id="IPR004995">
    <property type="entry name" value="Spore_Ger"/>
</dbReference>
<feature type="transmembrane region" description="Helical" evidence="3">
    <location>
        <begin position="341"/>
        <end position="360"/>
    </location>
</feature>
<accession>A0A9X2MIL4</accession>
<comment type="caution">
    <text evidence="4">The sequence shown here is derived from an EMBL/GenBank/DDBJ whole genome shotgun (WGS) entry which is preliminary data.</text>
</comment>
<dbReference type="Proteomes" id="UP001141950">
    <property type="component" value="Unassembled WGS sequence"/>
</dbReference>
<keyword evidence="3" id="KW-1133">Transmembrane helix</keyword>
<evidence type="ECO:0000313" key="4">
    <source>
        <dbReference type="EMBL" id="MCR2802468.1"/>
    </source>
</evidence>
<dbReference type="AlphaFoldDB" id="A0A9X2MIL4"/>